<organism evidence="1 2">
    <name type="scientific">Eumeta variegata</name>
    <name type="common">Bagworm moth</name>
    <name type="synonym">Eumeta japonica</name>
    <dbReference type="NCBI Taxonomy" id="151549"/>
    <lineage>
        <taxon>Eukaryota</taxon>
        <taxon>Metazoa</taxon>
        <taxon>Ecdysozoa</taxon>
        <taxon>Arthropoda</taxon>
        <taxon>Hexapoda</taxon>
        <taxon>Insecta</taxon>
        <taxon>Pterygota</taxon>
        <taxon>Neoptera</taxon>
        <taxon>Endopterygota</taxon>
        <taxon>Lepidoptera</taxon>
        <taxon>Glossata</taxon>
        <taxon>Ditrysia</taxon>
        <taxon>Tineoidea</taxon>
        <taxon>Psychidae</taxon>
        <taxon>Oiketicinae</taxon>
        <taxon>Eumeta</taxon>
    </lineage>
</organism>
<dbReference type="EMBL" id="BGZK01002082">
    <property type="protein sequence ID" value="GBP90413.1"/>
    <property type="molecule type" value="Genomic_DNA"/>
</dbReference>
<accession>A0A4C1ZUH1</accession>
<evidence type="ECO:0000313" key="1">
    <source>
        <dbReference type="EMBL" id="GBP90413.1"/>
    </source>
</evidence>
<dbReference type="Proteomes" id="UP000299102">
    <property type="component" value="Unassembled WGS sequence"/>
</dbReference>
<sequence>MNPSNGKCEFTAGGRSGERERGGCWARFVSLFDDRGFDLSFEYDEGPTAPAKGQAAQDWKPLDRKSLYFNKPEVLDDELGPDNNFYEQFATLDDDELAEEWRRSSARKPRVSMRPSMHLTNIAEESSIHDDLDNLEVVRADSGHIIRLICYTVITRNCQ</sequence>
<name>A0A4C1ZUH1_EUMVA</name>
<gene>
    <name evidence="1" type="ORF">EVAR_68238_1</name>
</gene>
<protein>
    <submittedName>
        <fullName evidence="1">Uncharacterized protein</fullName>
    </submittedName>
</protein>
<dbReference type="OrthoDB" id="7459695at2759"/>
<proteinExistence type="predicted"/>
<dbReference type="AlphaFoldDB" id="A0A4C1ZUH1"/>
<comment type="caution">
    <text evidence="1">The sequence shown here is derived from an EMBL/GenBank/DDBJ whole genome shotgun (WGS) entry which is preliminary data.</text>
</comment>
<reference evidence="1 2" key="1">
    <citation type="journal article" date="2019" name="Commun. Biol.">
        <title>The bagworm genome reveals a unique fibroin gene that provides high tensile strength.</title>
        <authorList>
            <person name="Kono N."/>
            <person name="Nakamura H."/>
            <person name="Ohtoshi R."/>
            <person name="Tomita M."/>
            <person name="Numata K."/>
            <person name="Arakawa K."/>
        </authorList>
    </citation>
    <scope>NUCLEOTIDE SEQUENCE [LARGE SCALE GENOMIC DNA]</scope>
</reference>
<evidence type="ECO:0000313" key="2">
    <source>
        <dbReference type="Proteomes" id="UP000299102"/>
    </source>
</evidence>
<keyword evidence="2" id="KW-1185">Reference proteome</keyword>